<gene>
    <name evidence="6" type="ORF">TVAG_267280</name>
</gene>
<keyword evidence="3" id="KW-0862">Zinc</keyword>
<accession>A2F566</accession>
<keyword evidence="2 4" id="KW-0863">Zinc-finger</keyword>
<dbReference type="PROSITE" id="PS51044">
    <property type="entry name" value="ZF_SP_RING"/>
    <property type="match status" value="1"/>
</dbReference>
<evidence type="ECO:0000313" key="6">
    <source>
        <dbReference type="EMBL" id="EAX99959.1"/>
    </source>
</evidence>
<dbReference type="VEuPathDB" id="TrichDB:TVAGG3_0496030"/>
<evidence type="ECO:0000259" key="5">
    <source>
        <dbReference type="PROSITE" id="PS51044"/>
    </source>
</evidence>
<keyword evidence="7" id="KW-1185">Reference proteome</keyword>
<evidence type="ECO:0000313" key="7">
    <source>
        <dbReference type="Proteomes" id="UP000001542"/>
    </source>
</evidence>
<feature type="domain" description="SP-RING-type" evidence="5">
    <location>
        <begin position="164"/>
        <end position="248"/>
    </location>
</feature>
<evidence type="ECO:0000256" key="3">
    <source>
        <dbReference type="ARBA" id="ARBA00022833"/>
    </source>
</evidence>
<proteinExistence type="predicted"/>
<dbReference type="KEGG" id="tva:4757771"/>
<dbReference type="PANTHER" id="PTHR10782:SF4">
    <property type="entry name" value="TONALLI, ISOFORM E"/>
    <property type="match status" value="1"/>
</dbReference>
<reference evidence="6" key="2">
    <citation type="journal article" date="2007" name="Science">
        <title>Draft genome sequence of the sexually transmitted pathogen Trichomonas vaginalis.</title>
        <authorList>
            <person name="Carlton J.M."/>
            <person name="Hirt R.P."/>
            <person name="Silva J.C."/>
            <person name="Delcher A.L."/>
            <person name="Schatz M."/>
            <person name="Zhao Q."/>
            <person name="Wortman J.R."/>
            <person name="Bidwell S.L."/>
            <person name="Alsmark U.C.M."/>
            <person name="Besteiro S."/>
            <person name="Sicheritz-Ponten T."/>
            <person name="Noel C.J."/>
            <person name="Dacks J.B."/>
            <person name="Foster P.G."/>
            <person name="Simillion C."/>
            <person name="Van de Peer Y."/>
            <person name="Miranda-Saavedra D."/>
            <person name="Barton G.J."/>
            <person name="Westrop G.D."/>
            <person name="Mueller S."/>
            <person name="Dessi D."/>
            <person name="Fiori P.L."/>
            <person name="Ren Q."/>
            <person name="Paulsen I."/>
            <person name="Zhang H."/>
            <person name="Bastida-Corcuera F.D."/>
            <person name="Simoes-Barbosa A."/>
            <person name="Brown M.T."/>
            <person name="Hayes R.D."/>
            <person name="Mukherjee M."/>
            <person name="Okumura C.Y."/>
            <person name="Schneider R."/>
            <person name="Smith A.J."/>
            <person name="Vanacova S."/>
            <person name="Villalvazo M."/>
            <person name="Haas B.J."/>
            <person name="Pertea M."/>
            <person name="Feldblyum T.V."/>
            <person name="Utterback T.R."/>
            <person name="Shu C.L."/>
            <person name="Osoegawa K."/>
            <person name="de Jong P.J."/>
            <person name="Hrdy I."/>
            <person name="Horvathova L."/>
            <person name="Zubacova Z."/>
            <person name="Dolezal P."/>
            <person name="Malik S.B."/>
            <person name="Logsdon J.M. Jr."/>
            <person name="Henze K."/>
            <person name="Gupta A."/>
            <person name="Wang C.C."/>
            <person name="Dunne R.L."/>
            <person name="Upcroft J.A."/>
            <person name="Upcroft P."/>
            <person name="White O."/>
            <person name="Salzberg S.L."/>
            <person name="Tang P."/>
            <person name="Chiu C.-H."/>
            <person name="Lee Y.-S."/>
            <person name="Embley T.M."/>
            <person name="Coombs G.H."/>
            <person name="Mottram J.C."/>
            <person name="Tachezy J."/>
            <person name="Fraser-Liggett C.M."/>
            <person name="Johnson P.J."/>
        </authorList>
    </citation>
    <scope>NUCLEOTIDE SEQUENCE [LARGE SCALE GENOMIC DNA]</scope>
    <source>
        <strain evidence="6">G3</strain>
    </source>
</reference>
<dbReference type="Pfam" id="PF02891">
    <property type="entry name" value="zf-MIZ"/>
    <property type="match status" value="1"/>
</dbReference>
<dbReference type="GO" id="GO:0016925">
    <property type="term" value="P:protein sumoylation"/>
    <property type="evidence" value="ECO:0000318"/>
    <property type="project" value="GO_Central"/>
</dbReference>
<reference evidence="6" key="1">
    <citation type="submission" date="2006-10" db="EMBL/GenBank/DDBJ databases">
        <authorList>
            <person name="Amadeo P."/>
            <person name="Zhao Q."/>
            <person name="Wortman J."/>
            <person name="Fraser-Liggett C."/>
            <person name="Carlton J."/>
        </authorList>
    </citation>
    <scope>NUCLEOTIDE SEQUENCE</scope>
    <source>
        <strain evidence="6">G3</strain>
    </source>
</reference>
<evidence type="ECO:0000256" key="2">
    <source>
        <dbReference type="ARBA" id="ARBA00022771"/>
    </source>
</evidence>
<name>A2F566_TRIV3</name>
<evidence type="ECO:0000256" key="4">
    <source>
        <dbReference type="PROSITE-ProRule" id="PRU00452"/>
    </source>
</evidence>
<dbReference type="AlphaFoldDB" id="A2F566"/>
<dbReference type="InParanoid" id="A2F566"/>
<sequence>MVECSSDSSEGDTPVIVQAPIKTMASISASLPPISGSAKYNSISDFPDIPYSVISTKCLGELYSDRICFKLPPHVAKIYCPFNYHTGEENQIILSIVPAIVSIPLEINGQGIIYTGQEIDITDRMRNGDNHFVFNTMNLIVTVVASVQWRMSQNYSFLVNKIIEEHPPMILPIGSQFTTTKCPLSNEEIRYPGRGCLCTHSQCFDLMNFLKHANETGNWGCPVCGLTLYDHFKTRSGVFEELLSSLDS</sequence>
<protein>
    <submittedName>
        <fullName evidence="6">MIZ zinc finger family protein</fullName>
    </submittedName>
</protein>
<dbReference type="GO" id="GO:0061665">
    <property type="term" value="F:SUMO ligase activity"/>
    <property type="evidence" value="ECO:0000318"/>
    <property type="project" value="GO_Central"/>
</dbReference>
<organism evidence="6 7">
    <name type="scientific">Trichomonas vaginalis (strain ATCC PRA-98 / G3)</name>
    <dbReference type="NCBI Taxonomy" id="412133"/>
    <lineage>
        <taxon>Eukaryota</taxon>
        <taxon>Metamonada</taxon>
        <taxon>Parabasalia</taxon>
        <taxon>Trichomonadida</taxon>
        <taxon>Trichomonadidae</taxon>
        <taxon>Trichomonas</taxon>
    </lineage>
</organism>
<dbReference type="InterPro" id="IPR004181">
    <property type="entry name" value="Znf_MIZ"/>
</dbReference>
<dbReference type="GO" id="GO:0000785">
    <property type="term" value="C:chromatin"/>
    <property type="evidence" value="ECO:0000318"/>
    <property type="project" value="GO_Central"/>
</dbReference>
<dbReference type="PANTHER" id="PTHR10782">
    <property type="entry name" value="ZINC FINGER MIZ DOMAIN-CONTAINING PROTEIN"/>
    <property type="match status" value="1"/>
</dbReference>
<keyword evidence="1" id="KW-0479">Metal-binding</keyword>
<dbReference type="STRING" id="5722.A2F566"/>
<dbReference type="EMBL" id="DS113619">
    <property type="protein sequence ID" value="EAX99959.1"/>
    <property type="molecule type" value="Genomic_DNA"/>
</dbReference>
<dbReference type="RefSeq" id="XP_001312889.1">
    <property type="nucleotide sequence ID" value="XM_001312888.1"/>
</dbReference>
<dbReference type="Proteomes" id="UP000001542">
    <property type="component" value="Unassembled WGS sequence"/>
</dbReference>
<evidence type="ECO:0000256" key="1">
    <source>
        <dbReference type="ARBA" id="ARBA00022723"/>
    </source>
</evidence>
<dbReference type="GO" id="GO:0008270">
    <property type="term" value="F:zinc ion binding"/>
    <property type="evidence" value="ECO:0007669"/>
    <property type="project" value="UniProtKB-KW"/>
</dbReference>
<dbReference type="OrthoDB" id="28127at2759"/>
<dbReference type="VEuPathDB" id="TrichDB:TVAG_267280"/>
<dbReference type="CDD" id="cd16650">
    <property type="entry name" value="SP-RING_PIAS-like"/>
    <property type="match status" value="1"/>
</dbReference>
<dbReference type="InterPro" id="IPR013083">
    <property type="entry name" value="Znf_RING/FYVE/PHD"/>
</dbReference>
<dbReference type="Gene3D" id="3.30.40.10">
    <property type="entry name" value="Zinc/RING finger domain, C3HC4 (zinc finger)"/>
    <property type="match status" value="1"/>
</dbReference>